<comment type="cofactor">
    <cofactor evidence="6">
        <name>Mg(2+)</name>
        <dbReference type="ChEBI" id="CHEBI:18420"/>
    </cofactor>
</comment>
<dbReference type="GO" id="GO:0004588">
    <property type="term" value="F:orotate phosphoribosyltransferase activity"/>
    <property type="evidence" value="ECO:0007669"/>
    <property type="project" value="UniProtKB-UniRule"/>
</dbReference>
<dbReference type="SUPFAM" id="SSF51366">
    <property type="entry name" value="Ribulose-phoshate binding barrel"/>
    <property type="match status" value="1"/>
</dbReference>
<dbReference type="EC" id="2.4.2.10" evidence="2 6"/>
<dbReference type="NCBIfam" id="NF004034">
    <property type="entry name" value="PRK05500.1"/>
    <property type="match status" value="1"/>
</dbReference>
<dbReference type="InterPro" id="IPR023031">
    <property type="entry name" value="OPRT"/>
</dbReference>
<dbReference type="PANTHER" id="PTHR19278">
    <property type="entry name" value="OROTATE PHOSPHORIBOSYLTRANSFERASE"/>
    <property type="match status" value="1"/>
</dbReference>
<dbReference type="RefSeq" id="WP_190350858.1">
    <property type="nucleotide sequence ID" value="NZ_JACJPY010000027.1"/>
</dbReference>
<dbReference type="AlphaFoldDB" id="A0A926UTN9"/>
<evidence type="ECO:0000313" key="8">
    <source>
        <dbReference type="EMBL" id="MBD2150493.1"/>
    </source>
</evidence>
<dbReference type="InterPro" id="IPR013785">
    <property type="entry name" value="Aldolase_TIM"/>
</dbReference>
<dbReference type="EMBL" id="JACJPY010000027">
    <property type="protein sequence ID" value="MBD2150493.1"/>
    <property type="molecule type" value="Genomic_DNA"/>
</dbReference>
<dbReference type="Gene3D" id="3.20.20.70">
    <property type="entry name" value="Aldolase class I"/>
    <property type="match status" value="1"/>
</dbReference>
<keyword evidence="9" id="KW-1185">Reference proteome</keyword>
<keyword evidence="4 6" id="KW-0808">Transferase</keyword>
<keyword evidence="6" id="KW-0460">Magnesium</keyword>
<reference evidence="8" key="2">
    <citation type="submission" date="2020-08" db="EMBL/GenBank/DDBJ databases">
        <authorList>
            <person name="Chen M."/>
            <person name="Teng W."/>
            <person name="Zhao L."/>
            <person name="Hu C."/>
            <person name="Zhou Y."/>
            <person name="Han B."/>
            <person name="Song L."/>
            <person name="Shu W."/>
        </authorList>
    </citation>
    <scope>NUCLEOTIDE SEQUENCE</scope>
    <source>
        <strain evidence="8">FACHB-1277</strain>
    </source>
</reference>
<keyword evidence="3 6" id="KW-0328">Glycosyltransferase</keyword>
<evidence type="ECO:0000256" key="2">
    <source>
        <dbReference type="ARBA" id="ARBA00011971"/>
    </source>
</evidence>
<evidence type="ECO:0000256" key="6">
    <source>
        <dbReference type="HAMAP-Rule" id="MF_01208"/>
    </source>
</evidence>
<feature type="binding site" description="in other chain" evidence="6">
    <location>
        <begin position="403"/>
        <end position="411"/>
    </location>
    <ligand>
        <name>5-phospho-alpha-D-ribose 1-diphosphate</name>
        <dbReference type="ChEBI" id="CHEBI:58017"/>
        <note>ligand shared between dimeric partners</note>
    </ligand>
</feature>
<comment type="caution">
    <text evidence="6">Lacks conserved residue(s) required for the propagation of feature annotation.</text>
</comment>
<feature type="domain" description="Phosphoribosyltransferase" evidence="7">
    <location>
        <begin position="328"/>
        <end position="436"/>
    </location>
</feature>
<dbReference type="CDD" id="cd06223">
    <property type="entry name" value="PRTases_typeI"/>
    <property type="match status" value="1"/>
</dbReference>
<reference evidence="8" key="1">
    <citation type="journal article" date="2015" name="ISME J.">
        <title>Draft Genome Sequence of Streptomyces incarnatus NRRL8089, which Produces the Nucleoside Antibiotic Sinefungin.</title>
        <authorList>
            <person name="Oshima K."/>
            <person name="Hattori M."/>
            <person name="Shimizu H."/>
            <person name="Fukuda K."/>
            <person name="Nemoto M."/>
            <person name="Inagaki K."/>
            <person name="Tamura T."/>
        </authorList>
    </citation>
    <scope>NUCLEOTIDE SEQUENCE</scope>
    <source>
        <strain evidence="8">FACHB-1277</strain>
    </source>
</reference>
<organism evidence="8 9">
    <name type="scientific">Pseudanabaena cinerea FACHB-1277</name>
    <dbReference type="NCBI Taxonomy" id="2949581"/>
    <lineage>
        <taxon>Bacteria</taxon>
        <taxon>Bacillati</taxon>
        <taxon>Cyanobacteriota</taxon>
        <taxon>Cyanophyceae</taxon>
        <taxon>Pseudanabaenales</taxon>
        <taxon>Pseudanabaenaceae</taxon>
        <taxon>Pseudanabaena</taxon>
        <taxon>Pseudanabaena cinerea</taxon>
    </lineage>
</organism>
<dbReference type="GO" id="GO:0044205">
    <property type="term" value="P:'de novo' UMP biosynthetic process"/>
    <property type="evidence" value="ECO:0007669"/>
    <property type="project" value="UniProtKB-UniRule"/>
</dbReference>
<feature type="binding site" evidence="6">
    <location>
        <position position="383"/>
    </location>
    <ligand>
        <name>5-phospho-alpha-D-ribose 1-diphosphate</name>
        <dbReference type="ChEBI" id="CHEBI:58017"/>
        <note>ligand shared between dimeric partners</note>
    </ligand>
</feature>
<evidence type="ECO:0000259" key="7">
    <source>
        <dbReference type="Pfam" id="PF00156"/>
    </source>
</evidence>
<keyword evidence="8" id="KW-0456">Lyase</keyword>
<dbReference type="HAMAP" id="MF_01208">
    <property type="entry name" value="PyrE"/>
    <property type="match status" value="1"/>
</dbReference>
<dbReference type="SUPFAM" id="SSF53271">
    <property type="entry name" value="PRTase-like"/>
    <property type="match status" value="1"/>
</dbReference>
<proteinExistence type="inferred from homology"/>
<dbReference type="Pfam" id="PF00156">
    <property type="entry name" value="Pribosyltran"/>
    <property type="match status" value="1"/>
</dbReference>
<dbReference type="InterPro" id="IPR011060">
    <property type="entry name" value="RibuloseP-bd_barrel"/>
</dbReference>
<dbReference type="Proteomes" id="UP000631421">
    <property type="component" value="Unassembled WGS sequence"/>
</dbReference>
<dbReference type="Gene3D" id="3.40.50.2020">
    <property type="match status" value="1"/>
</dbReference>
<comment type="similarity">
    <text evidence="6">Belongs to the purine/pyrimidine phosphoribosyltransferase family. PyrE subfamily.</text>
</comment>
<sequence>MNFCDKLSKAMTRNQSLLSVELAPNPQIWPQHLGGWEAAHAHIWELQEWLQWLIVETADLVCAYTLTLEFYRALGASGLGLLRQILATIPHHIPVILDAQHSDSHTSKIFAQMIFKIWQVDAVTLNPYIGQDGVTPFLIYPDKAVFILCATDNSLAAMLQEYPSRQSPFYLNLVEQAKTWGIAEQLGLEVAGSADVFARIRAISPERLILAGDISLEPTALKAFLKAGLTSNADGLIISTPDDLLSCESPRNAIRSLRNDINQMIANMTQGNPTCSVWFPNVCILQEHLHKDLILQLYDIGCIQFGEFVQASGATFPYYIDLRSIISHPQVFEQVLNAYTNILQTLTFDRIAGIPYGSLPTATGLGLRLNYPMIFPRKEVKTHGSRRLVEGQFRDGETVVLIDDVLITGKSVLEGIAKLQSVGLVVKDVVVLIDHEGDVTQKLARQGYQAHAVLKFSEIAETLYEAGRLDSTQLDILLTTSD</sequence>
<comment type="function">
    <text evidence="6">Catalyzes the transfer of a ribosyl phosphate group from 5-phosphoribose 1-diphosphate to orotate, leading to the formation of orotidine monophosphate (OMP).</text>
</comment>
<dbReference type="GO" id="GO:0016829">
    <property type="term" value="F:lyase activity"/>
    <property type="evidence" value="ECO:0007669"/>
    <property type="project" value="UniProtKB-KW"/>
</dbReference>
<comment type="catalytic activity">
    <reaction evidence="6">
        <text>orotidine 5'-phosphate + diphosphate = orotate + 5-phospho-alpha-D-ribose 1-diphosphate</text>
        <dbReference type="Rhea" id="RHEA:10380"/>
        <dbReference type="ChEBI" id="CHEBI:30839"/>
        <dbReference type="ChEBI" id="CHEBI:33019"/>
        <dbReference type="ChEBI" id="CHEBI:57538"/>
        <dbReference type="ChEBI" id="CHEBI:58017"/>
        <dbReference type="EC" id="2.4.2.10"/>
    </reaction>
</comment>
<accession>A0A926UTN9</accession>
<dbReference type="InterPro" id="IPR004467">
    <property type="entry name" value="Or_phspho_trans_dom"/>
</dbReference>
<feature type="binding site" description="in other chain" evidence="6">
    <location>
        <position position="378"/>
    </location>
    <ligand>
        <name>5-phospho-alpha-D-ribose 1-diphosphate</name>
        <dbReference type="ChEBI" id="CHEBI:58017"/>
        <note>ligand shared between dimeric partners</note>
    </ligand>
</feature>
<dbReference type="NCBIfam" id="TIGR00336">
    <property type="entry name" value="pyrE"/>
    <property type="match status" value="1"/>
</dbReference>
<evidence type="ECO:0000256" key="1">
    <source>
        <dbReference type="ARBA" id="ARBA00004889"/>
    </source>
</evidence>
<dbReference type="GO" id="GO:0000287">
    <property type="term" value="F:magnesium ion binding"/>
    <property type="evidence" value="ECO:0007669"/>
    <property type="project" value="UniProtKB-UniRule"/>
</dbReference>
<comment type="subunit">
    <text evidence="6">Homodimer.</text>
</comment>
<feature type="binding site" evidence="6">
    <location>
        <position position="381"/>
    </location>
    <ligand>
        <name>5-phospho-alpha-D-ribose 1-diphosphate</name>
        <dbReference type="ChEBI" id="CHEBI:58017"/>
        <note>ligand shared between dimeric partners</note>
    </ligand>
</feature>
<dbReference type="GO" id="GO:0019856">
    <property type="term" value="P:pyrimidine nucleobase biosynthetic process"/>
    <property type="evidence" value="ECO:0007669"/>
    <property type="project" value="TreeGrafter"/>
</dbReference>
<comment type="pathway">
    <text evidence="1 6">Pyrimidine metabolism; UMP biosynthesis via de novo pathway; UMP from orotate: step 1/2.</text>
</comment>
<dbReference type="InterPro" id="IPR029057">
    <property type="entry name" value="PRTase-like"/>
</dbReference>
<protein>
    <recommendedName>
        <fullName evidence="2 6">Orotate phosphoribosyltransferase</fullName>
        <shortName evidence="6">OPRT</shortName>
        <shortName evidence="6">OPRTase</shortName>
        <ecNumber evidence="2 6">2.4.2.10</ecNumber>
    </recommendedName>
</protein>
<gene>
    <name evidence="6" type="primary">pyrE</name>
    <name evidence="8" type="ORF">H6F44_10230</name>
</gene>
<feature type="binding site" evidence="6">
    <location>
        <position position="377"/>
    </location>
    <ligand>
        <name>5-phospho-alpha-D-ribose 1-diphosphate</name>
        <dbReference type="ChEBI" id="CHEBI:58017"/>
        <note>ligand shared between dimeric partners</note>
    </ligand>
</feature>
<dbReference type="PANTHER" id="PTHR19278:SF9">
    <property type="entry name" value="URIDINE 5'-MONOPHOSPHATE SYNTHASE"/>
    <property type="match status" value="1"/>
</dbReference>
<dbReference type="InterPro" id="IPR000836">
    <property type="entry name" value="PRTase_dom"/>
</dbReference>
<name>A0A926UTN9_9CYAN</name>
<evidence type="ECO:0000256" key="3">
    <source>
        <dbReference type="ARBA" id="ARBA00022676"/>
    </source>
</evidence>
<evidence type="ECO:0000256" key="4">
    <source>
        <dbReference type="ARBA" id="ARBA00022679"/>
    </source>
</evidence>
<keyword evidence="5 6" id="KW-0665">Pyrimidine biosynthesis</keyword>
<comment type="caution">
    <text evidence="8">The sequence shown here is derived from an EMBL/GenBank/DDBJ whole genome shotgun (WGS) entry which is preliminary data.</text>
</comment>
<evidence type="ECO:0000313" key="9">
    <source>
        <dbReference type="Proteomes" id="UP000631421"/>
    </source>
</evidence>
<evidence type="ECO:0000256" key="5">
    <source>
        <dbReference type="ARBA" id="ARBA00022975"/>
    </source>
</evidence>